<sequence length="790" mass="84809">MKKILLSGLLCLCMVFTLAIAQAADTDPKIEPEKVLDTARVQMDTVRKKLEALSDKPLDDAQLADLRGTALKAQAQVEAVASDIDPQLAGVKARLAELGTPTEGTPETPDVAEQRKELTKNTSTLDAQMKLARLIAVEAGQASEQILKLRRTQFQAQLGRRTSSIAAPTFWNDLLAEWPQDLGRLEPLREQLTTLFRTTPAGIHAIALVAILLIIGLRIRAGRALIQMSITRVAPGRLRRSLHASVRVLLATATPGLVIGALYLGLSANNDIPDPVKSFLNQAIGIACFAGFVTGLGNGLLLPGRPTWRLPPISDAVASSLRWFPLALAIVLSIGWAAQRLAILVNASLVATVALDYITALALCITLGLAMQRIYSATRLALDDEPQAPAPSPLWLSLSRGAMWIALAASIVCLLSGYVALGSFIIKQLVWIGLVLGSTYLITGLVDDTCASLLASAKRNSGDDGHSRPWFRARSQATVLISGVLRLLLVLFALMLLLSPFGGGPGEWLRQIDHLHAGIAIGEVQIRPISVLTAILVLLLSFGAVKLLQRWLADQYLPTTSLDSGMRLSTATLFGYAGYVVAIALSLSAVGISLDRVAWIASALSVGIGFGLQAVVQNFISGLILLAEQPVKVGDWVSLGGIEGDIRRINVRATEIQMGDRSTVIVPNSEFITKVVRNVTHANPLGRVQIKLALPVDTHADQVHDLMLLAFQENAEVLDEPQPDVMLDGVDATGLIFNATGYVGSPRSAYRVRSALLFEILKRLREADLPLVNPPTMVLKEVDPQPRPAG</sequence>
<feature type="transmembrane region" description="Helical" evidence="7">
    <location>
        <begin position="349"/>
        <end position="370"/>
    </location>
</feature>
<dbReference type="GO" id="GO:0008381">
    <property type="term" value="F:mechanosensitive monoatomic ion channel activity"/>
    <property type="evidence" value="ECO:0007669"/>
    <property type="project" value="UniProtKB-ARBA"/>
</dbReference>
<reference evidence="12 13" key="1">
    <citation type="submission" date="2017-10" db="EMBL/GenBank/DDBJ databases">
        <title>Two draft genome sequences of Pusillimonas sp. strains isolated from a nitrate- and radionuclide-contaminated groundwater in Russia.</title>
        <authorList>
            <person name="Grouzdev D.S."/>
            <person name="Tourova T.P."/>
            <person name="Goeva M.A."/>
            <person name="Babich T.L."/>
            <person name="Sokolova D.S."/>
            <person name="Abdullin R."/>
            <person name="Poltaraus A.B."/>
            <person name="Toshchakov S.V."/>
            <person name="Nazina T.N."/>
        </authorList>
    </citation>
    <scope>NUCLEOTIDE SEQUENCE [LARGE SCALE GENOMIC DNA]</scope>
    <source>
        <strain evidence="12 13">JR1/69-3-13</strain>
    </source>
</reference>
<feature type="signal peptide" evidence="8">
    <location>
        <begin position="1"/>
        <end position="23"/>
    </location>
</feature>
<feature type="transmembrane region" description="Helical" evidence="7">
    <location>
        <begin position="323"/>
        <end position="343"/>
    </location>
</feature>
<dbReference type="Pfam" id="PF00924">
    <property type="entry name" value="MS_channel_2nd"/>
    <property type="match status" value="1"/>
</dbReference>
<dbReference type="InterPro" id="IPR011066">
    <property type="entry name" value="MscS_channel_C_sf"/>
</dbReference>
<evidence type="ECO:0000256" key="5">
    <source>
        <dbReference type="ARBA" id="ARBA00022989"/>
    </source>
</evidence>
<evidence type="ECO:0000259" key="9">
    <source>
        <dbReference type="Pfam" id="PF00924"/>
    </source>
</evidence>
<dbReference type="Gene3D" id="2.30.30.60">
    <property type="match status" value="1"/>
</dbReference>
<dbReference type="PANTHER" id="PTHR30347">
    <property type="entry name" value="POTASSIUM CHANNEL RELATED"/>
    <property type="match status" value="1"/>
</dbReference>
<feature type="transmembrane region" description="Helical" evidence="7">
    <location>
        <begin position="597"/>
        <end position="616"/>
    </location>
</feature>
<dbReference type="InterPro" id="IPR049278">
    <property type="entry name" value="MS_channel_C"/>
</dbReference>
<dbReference type="RefSeq" id="WP_102072166.1">
    <property type="nucleotide sequence ID" value="NZ_PDNW01000001.1"/>
</dbReference>
<comment type="caution">
    <text evidence="12">The sequence shown here is derived from an EMBL/GenBank/DDBJ whole genome shotgun (WGS) entry which is preliminary data.</text>
</comment>
<gene>
    <name evidence="12" type="ORF">CR159_01205</name>
</gene>
<evidence type="ECO:0000256" key="2">
    <source>
        <dbReference type="ARBA" id="ARBA00008017"/>
    </source>
</evidence>
<accession>A0A2N4U9H3</accession>
<keyword evidence="5 7" id="KW-1133">Transmembrane helix</keyword>
<feature type="transmembrane region" description="Helical" evidence="7">
    <location>
        <begin position="477"/>
        <end position="498"/>
    </location>
</feature>
<evidence type="ECO:0000313" key="12">
    <source>
        <dbReference type="EMBL" id="PLC51676.1"/>
    </source>
</evidence>
<protein>
    <submittedName>
        <fullName evidence="12">Mechanosensitive ion channel protein</fullName>
    </submittedName>
</protein>
<dbReference type="InterPro" id="IPR011014">
    <property type="entry name" value="MscS_channel_TM-2"/>
</dbReference>
<dbReference type="InterPro" id="IPR022249">
    <property type="entry name" value="DUF3772"/>
</dbReference>
<feature type="domain" description="Mechanosensitive ion channel MscS C-terminal" evidence="11">
    <location>
        <begin position="695"/>
        <end position="769"/>
    </location>
</feature>
<dbReference type="InterPro" id="IPR023408">
    <property type="entry name" value="MscS_beta-dom_sf"/>
</dbReference>
<name>A0A2N4U9H3_9BURK</name>
<feature type="domain" description="DUF3772" evidence="10">
    <location>
        <begin position="130"/>
        <end position="188"/>
    </location>
</feature>
<dbReference type="SUPFAM" id="SSF50182">
    <property type="entry name" value="Sm-like ribonucleoproteins"/>
    <property type="match status" value="1"/>
</dbReference>
<organism evidence="12 13">
    <name type="scientific">Pollutimonas subterranea</name>
    <dbReference type="NCBI Taxonomy" id="2045210"/>
    <lineage>
        <taxon>Bacteria</taxon>
        <taxon>Pseudomonadati</taxon>
        <taxon>Pseudomonadota</taxon>
        <taxon>Betaproteobacteria</taxon>
        <taxon>Burkholderiales</taxon>
        <taxon>Alcaligenaceae</taxon>
        <taxon>Pollutimonas</taxon>
    </lineage>
</organism>
<dbReference type="SUPFAM" id="SSF82689">
    <property type="entry name" value="Mechanosensitive channel protein MscS (YggB), C-terminal domain"/>
    <property type="match status" value="1"/>
</dbReference>
<dbReference type="Pfam" id="PF12607">
    <property type="entry name" value="DUF3772"/>
    <property type="match status" value="1"/>
</dbReference>
<keyword evidence="3" id="KW-1003">Cell membrane</keyword>
<dbReference type="Gene3D" id="1.10.287.1260">
    <property type="match status" value="1"/>
</dbReference>
<dbReference type="AlphaFoldDB" id="A0A2N4U9H3"/>
<dbReference type="EMBL" id="PDNW01000001">
    <property type="protein sequence ID" value="PLC51676.1"/>
    <property type="molecule type" value="Genomic_DNA"/>
</dbReference>
<proteinExistence type="inferred from homology"/>
<feature type="transmembrane region" description="Helical" evidence="7">
    <location>
        <begin position="402"/>
        <end position="425"/>
    </location>
</feature>
<dbReference type="InterPro" id="IPR010920">
    <property type="entry name" value="LSM_dom_sf"/>
</dbReference>
<comment type="similarity">
    <text evidence="2">Belongs to the MscS (TC 1.A.23) family.</text>
</comment>
<evidence type="ECO:0000256" key="4">
    <source>
        <dbReference type="ARBA" id="ARBA00022692"/>
    </source>
</evidence>
<evidence type="ECO:0000256" key="1">
    <source>
        <dbReference type="ARBA" id="ARBA00004651"/>
    </source>
</evidence>
<dbReference type="InterPro" id="IPR006685">
    <property type="entry name" value="MscS_channel_2nd"/>
</dbReference>
<feature type="transmembrane region" description="Helical" evidence="7">
    <location>
        <begin position="568"/>
        <end position="591"/>
    </location>
</feature>
<evidence type="ECO:0000259" key="11">
    <source>
        <dbReference type="Pfam" id="PF21082"/>
    </source>
</evidence>
<keyword evidence="13" id="KW-1185">Reference proteome</keyword>
<feature type="transmembrane region" description="Helical" evidence="7">
    <location>
        <begin position="283"/>
        <end position="302"/>
    </location>
</feature>
<keyword evidence="6 7" id="KW-0472">Membrane</keyword>
<evidence type="ECO:0000256" key="3">
    <source>
        <dbReference type="ARBA" id="ARBA00022475"/>
    </source>
</evidence>
<feature type="transmembrane region" description="Helical" evidence="7">
    <location>
        <begin position="201"/>
        <end position="221"/>
    </location>
</feature>
<feature type="chain" id="PRO_5014710563" evidence="8">
    <location>
        <begin position="24"/>
        <end position="790"/>
    </location>
</feature>
<dbReference type="PANTHER" id="PTHR30347:SF9">
    <property type="entry name" value="MINICONDUCTANCE MECHANOSENSITIVE CHANNEL MSCM"/>
    <property type="match status" value="1"/>
</dbReference>
<feature type="domain" description="Mechanosensitive ion channel MscS" evidence="9">
    <location>
        <begin position="615"/>
        <end position="681"/>
    </location>
</feature>
<evidence type="ECO:0000256" key="7">
    <source>
        <dbReference type="SAM" id="Phobius"/>
    </source>
</evidence>
<keyword evidence="4 7" id="KW-0812">Transmembrane</keyword>
<dbReference type="Proteomes" id="UP000234190">
    <property type="component" value="Unassembled WGS sequence"/>
</dbReference>
<evidence type="ECO:0000256" key="6">
    <source>
        <dbReference type="ARBA" id="ARBA00023136"/>
    </source>
</evidence>
<evidence type="ECO:0000313" key="13">
    <source>
        <dbReference type="Proteomes" id="UP000234190"/>
    </source>
</evidence>
<evidence type="ECO:0000259" key="10">
    <source>
        <dbReference type="Pfam" id="PF12607"/>
    </source>
</evidence>
<dbReference type="OrthoDB" id="9799209at2"/>
<evidence type="ECO:0000256" key="8">
    <source>
        <dbReference type="SAM" id="SignalP"/>
    </source>
</evidence>
<dbReference type="GO" id="GO:0005886">
    <property type="term" value="C:plasma membrane"/>
    <property type="evidence" value="ECO:0007669"/>
    <property type="project" value="UniProtKB-SubCell"/>
</dbReference>
<dbReference type="Gene3D" id="3.30.70.100">
    <property type="match status" value="1"/>
</dbReference>
<keyword evidence="8" id="KW-0732">Signal</keyword>
<feature type="transmembrane region" description="Helical" evidence="7">
    <location>
        <begin position="529"/>
        <end position="548"/>
    </location>
</feature>
<comment type="subcellular location">
    <subcellularLocation>
        <location evidence="1">Cell membrane</location>
        <topology evidence="1">Multi-pass membrane protein</topology>
    </subcellularLocation>
</comment>
<feature type="transmembrane region" description="Helical" evidence="7">
    <location>
        <begin position="242"/>
        <end position="263"/>
    </location>
</feature>
<dbReference type="SUPFAM" id="SSF82861">
    <property type="entry name" value="Mechanosensitive channel protein MscS (YggB), transmembrane region"/>
    <property type="match status" value="1"/>
</dbReference>
<dbReference type="InterPro" id="IPR052702">
    <property type="entry name" value="MscS-like_channel"/>
</dbReference>
<dbReference type="Pfam" id="PF21082">
    <property type="entry name" value="MS_channel_3rd"/>
    <property type="match status" value="1"/>
</dbReference>